<dbReference type="EMBL" id="CAEZUP010000102">
    <property type="protein sequence ID" value="CAB4621165.1"/>
    <property type="molecule type" value="Genomic_DNA"/>
</dbReference>
<protein>
    <submittedName>
        <fullName evidence="2">Unannotated protein</fullName>
    </submittedName>
</protein>
<sequence>MSASPQFVATPLAPTRGVVESFDDPRGLGSVRSEGGTAYPFHCTSIQGEVRTISEGIDVTFTVVAGRHGHWEVAGLQATDSSPSSESDERSD</sequence>
<dbReference type="SUPFAM" id="SSF50249">
    <property type="entry name" value="Nucleic acid-binding proteins"/>
    <property type="match status" value="1"/>
</dbReference>
<dbReference type="InterPro" id="IPR012340">
    <property type="entry name" value="NA-bd_OB-fold"/>
</dbReference>
<feature type="domain" description="CSD" evidence="1">
    <location>
        <begin position="14"/>
        <end position="83"/>
    </location>
</feature>
<name>A0A6J6IB97_9ZZZZ</name>
<accession>A0A6J6IB97</accession>
<dbReference type="Gene3D" id="2.40.50.140">
    <property type="entry name" value="Nucleic acid-binding proteins"/>
    <property type="match status" value="1"/>
</dbReference>
<organism evidence="2">
    <name type="scientific">freshwater metagenome</name>
    <dbReference type="NCBI Taxonomy" id="449393"/>
    <lineage>
        <taxon>unclassified sequences</taxon>
        <taxon>metagenomes</taxon>
        <taxon>ecological metagenomes</taxon>
    </lineage>
</organism>
<reference evidence="2" key="1">
    <citation type="submission" date="2020-05" db="EMBL/GenBank/DDBJ databases">
        <authorList>
            <person name="Chiriac C."/>
            <person name="Salcher M."/>
            <person name="Ghai R."/>
            <person name="Kavagutti S V."/>
        </authorList>
    </citation>
    <scope>NUCLEOTIDE SEQUENCE</scope>
</reference>
<dbReference type="GO" id="GO:0003676">
    <property type="term" value="F:nucleic acid binding"/>
    <property type="evidence" value="ECO:0007669"/>
    <property type="project" value="InterPro"/>
</dbReference>
<proteinExistence type="predicted"/>
<dbReference type="InterPro" id="IPR002059">
    <property type="entry name" value="CSP_DNA-bd"/>
</dbReference>
<evidence type="ECO:0000259" key="1">
    <source>
        <dbReference type="PROSITE" id="PS51857"/>
    </source>
</evidence>
<gene>
    <name evidence="2" type="ORF">UFOPK1835_01799</name>
</gene>
<dbReference type="PROSITE" id="PS51857">
    <property type="entry name" value="CSD_2"/>
    <property type="match status" value="1"/>
</dbReference>
<dbReference type="AlphaFoldDB" id="A0A6J6IB97"/>
<dbReference type="Pfam" id="PF00313">
    <property type="entry name" value="CSD"/>
    <property type="match status" value="1"/>
</dbReference>
<evidence type="ECO:0000313" key="2">
    <source>
        <dbReference type="EMBL" id="CAB4621165.1"/>
    </source>
</evidence>